<dbReference type="PRINTS" id="PR00344">
    <property type="entry name" value="BCTRLSENSOR"/>
</dbReference>
<gene>
    <name evidence="6" type="ORF">ISS99_02140</name>
</gene>
<dbReference type="Pfam" id="PF02518">
    <property type="entry name" value="HATPase_c"/>
    <property type="match status" value="1"/>
</dbReference>
<dbReference type="PROSITE" id="PS50109">
    <property type="entry name" value="HIS_KIN"/>
    <property type="match status" value="1"/>
</dbReference>
<dbReference type="InterPro" id="IPR013656">
    <property type="entry name" value="PAS_4"/>
</dbReference>
<evidence type="ECO:0000256" key="1">
    <source>
        <dbReference type="ARBA" id="ARBA00000085"/>
    </source>
</evidence>
<dbReference type="Proteomes" id="UP001430193">
    <property type="component" value="Unassembled WGS sequence"/>
</dbReference>
<organism evidence="6 7">
    <name type="scientific">Dyella mobilis</name>
    <dbReference type="NCBI Taxonomy" id="1849582"/>
    <lineage>
        <taxon>Bacteria</taxon>
        <taxon>Pseudomonadati</taxon>
        <taxon>Pseudomonadota</taxon>
        <taxon>Gammaproteobacteria</taxon>
        <taxon>Lysobacterales</taxon>
        <taxon>Rhodanobacteraceae</taxon>
        <taxon>Dyella</taxon>
    </lineage>
</organism>
<dbReference type="RefSeq" id="WP_204629924.1">
    <property type="nucleotide sequence ID" value="NZ_BSOC01000010.1"/>
</dbReference>
<dbReference type="SUPFAM" id="SSF55874">
    <property type="entry name" value="ATPase domain of HSP90 chaperone/DNA topoisomerase II/histidine kinase"/>
    <property type="match status" value="1"/>
</dbReference>
<dbReference type="SMART" id="SM00387">
    <property type="entry name" value="HATPase_c"/>
    <property type="match status" value="1"/>
</dbReference>
<keyword evidence="3" id="KW-1133">Transmembrane helix</keyword>
<dbReference type="InterPro" id="IPR005467">
    <property type="entry name" value="His_kinase_dom"/>
</dbReference>
<dbReference type="PANTHER" id="PTHR43065:SF51">
    <property type="entry name" value="HISTIDINE KINASE"/>
    <property type="match status" value="1"/>
</dbReference>
<feature type="domain" description="PAS" evidence="5">
    <location>
        <begin position="127"/>
        <end position="173"/>
    </location>
</feature>
<evidence type="ECO:0000259" key="4">
    <source>
        <dbReference type="PROSITE" id="PS50109"/>
    </source>
</evidence>
<accession>A0ABS2KB26</accession>
<dbReference type="PROSITE" id="PS50112">
    <property type="entry name" value="PAS"/>
    <property type="match status" value="1"/>
</dbReference>
<dbReference type="SUPFAM" id="SSF55785">
    <property type="entry name" value="PYP-like sensor domain (PAS domain)"/>
    <property type="match status" value="1"/>
</dbReference>
<keyword evidence="3" id="KW-0812">Transmembrane</keyword>
<dbReference type="InterPro" id="IPR004358">
    <property type="entry name" value="Sig_transdc_His_kin-like_C"/>
</dbReference>
<dbReference type="InterPro" id="IPR000014">
    <property type="entry name" value="PAS"/>
</dbReference>
<proteinExistence type="predicted"/>
<evidence type="ECO:0000313" key="7">
    <source>
        <dbReference type="Proteomes" id="UP001430193"/>
    </source>
</evidence>
<dbReference type="InterPro" id="IPR036890">
    <property type="entry name" value="HATPase_C_sf"/>
</dbReference>
<name>A0ABS2KB26_9GAMM</name>
<dbReference type="Gene3D" id="3.30.565.10">
    <property type="entry name" value="Histidine kinase-like ATPase, C-terminal domain"/>
    <property type="match status" value="1"/>
</dbReference>
<dbReference type="EMBL" id="JADIKF010000032">
    <property type="protein sequence ID" value="MBM7128309.1"/>
    <property type="molecule type" value="Genomic_DNA"/>
</dbReference>
<protein>
    <recommendedName>
        <fullName evidence="2">histidine kinase</fullName>
        <ecNumber evidence="2">2.7.13.3</ecNumber>
    </recommendedName>
</protein>
<evidence type="ECO:0000313" key="6">
    <source>
        <dbReference type="EMBL" id="MBM7128309.1"/>
    </source>
</evidence>
<keyword evidence="7" id="KW-1185">Reference proteome</keyword>
<feature type="transmembrane region" description="Helical" evidence="3">
    <location>
        <begin position="50"/>
        <end position="67"/>
    </location>
</feature>
<dbReference type="PANTHER" id="PTHR43065">
    <property type="entry name" value="SENSOR HISTIDINE KINASE"/>
    <property type="match status" value="1"/>
</dbReference>
<comment type="catalytic activity">
    <reaction evidence="1">
        <text>ATP + protein L-histidine = ADP + protein N-phospho-L-histidine.</text>
        <dbReference type="EC" id="2.7.13.3"/>
    </reaction>
</comment>
<evidence type="ECO:0000256" key="2">
    <source>
        <dbReference type="ARBA" id="ARBA00012438"/>
    </source>
</evidence>
<dbReference type="InterPro" id="IPR035965">
    <property type="entry name" value="PAS-like_dom_sf"/>
</dbReference>
<dbReference type="Gene3D" id="3.30.450.20">
    <property type="entry name" value="PAS domain"/>
    <property type="match status" value="1"/>
</dbReference>
<dbReference type="Pfam" id="PF08448">
    <property type="entry name" value="PAS_4"/>
    <property type="match status" value="1"/>
</dbReference>
<reference evidence="6" key="1">
    <citation type="submission" date="2020-10" db="EMBL/GenBank/DDBJ databases">
        <title>Phylogeny of dyella-like bacteria.</title>
        <authorList>
            <person name="Fu J."/>
        </authorList>
    </citation>
    <scope>NUCLEOTIDE SEQUENCE</scope>
    <source>
        <strain evidence="6">DHON07</strain>
    </source>
</reference>
<sequence length="457" mass="50181">MPTRTEAPTRHAGRLRRFERRVLTGGWLVAMPALLCLLASPWWIGRLHFPVAQLALLAVVVATAWLARWQCRRVTYPVYTLVSLLEALREGDYSLRGVQGGVLGDMVYNINELAARLQQERLDFEEASHLLSKTLAALDSAVFVFDEKQRLRLVNPAGQALLGETRDRLFGRSAEALGLAGWLEAPATRLLTHAFPGHAGRFEIRHAGLRSGGRSSRLLVINDVGRVLRDEERQAWQRLLRVLGHEVNNSLAPISSMAGTLANLAAREPLPEDWREDFQRGLEVIGQRASSLTRFLSSYSKLARLPAPQRRELELGTLVRNVMRLEQRLEVRIASDDSLHVQADADQLEQALINLLRNAVEATSTEGGGVTVRWRREGGDALIDIDDEGPGPPSSDNLFVPFFTTKPGGSGIGLALARQIAEAHGGGVSLIARPEGRGARATLWIPLDLPGAEAGAH</sequence>
<comment type="caution">
    <text evidence="6">The sequence shown here is derived from an EMBL/GenBank/DDBJ whole genome shotgun (WGS) entry which is preliminary data.</text>
</comment>
<evidence type="ECO:0000256" key="3">
    <source>
        <dbReference type="SAM" id="Phobius"/>
    </source>
</evidence>
<dbReference type="EC" id="2.7.13.3" evidence="2"/>
<feature type="domain" description="Histidine kinase" evidence="4">
    <location>
        <begin position="242"/>
        <end position="449"/>
    </location>
</feature>
<evidence type="ECO:0000259" key="5">
    <source>
        <dbReference type="PROSITE" id="PS50112"/>
    </source>
</evidence>
<dbReference type="InterPro" id="IPR003594">
    <property type="entry name" value="HATPase_dom"/>
</dbReference>
<feature type="transmembrane region" description="Helical" evidence="3">
    <location>
        <begin position="21"/>
        <end position="44"/>
    </location>
</feature>
<keyword evidence="3" id="KW-0472">Membrane</keyword>